<evidence type="ECO:0000256" key="2">
    <source>
        <dbReference type="ARBA" id="ARBA00022598"/>
    </source>
</evidence>
<evidence type="ECO:0000313" key="13">
    <source>
        <dbReference type="EMBL" id="GMF19835.1"/>
    </source>
</evidence>
<evidence type="ECO:0000256" key="5">
    <source>
        <dbReference type="ARBA" id="ARBA00022917"/>
    </source>
</evidence>
<evidence type="ECO:0000259" key="12">
    <source>
        <dbReference type="Pfam" id="PF01105"/>
    </source>
</evidence>
<evidence type="ECO:0000256" key="4">
    <source>
        <dbReference type="ARBA" id="ARBA00022840"/>
    </source>
</evidence>
<dbReference type="InterPro" id="IPR009038">
    <property type="entry name" value="GOLD_dom"/>
</dbReference>
<dbReference type="InterPro" id="IPR024088">
    <property type="entry name" value="Tyr-tRNA-ligase_bac-type"/>
</dbReference>
<feature type="region of interest" description="Disordered" evidence="10">
    <location>
        <begin position="327"/>
        <end position="359"/>
    </location>
</feature>
<evidence type="ECO:0000256" key="6">
    <source>
        <dbReference type="ARBA" id="ARBA00023146"/>
    </source>
</evidence>
<comment type="similarity">
    <text evidence="9">Belongs to the class-I aminoacyl-tRNA synthetase family.</text>
</comment>
<organism evidence="13 14">
    <name type="scientific">Phytophthora lilii</name>
    <dbReference type="NCBI Taxonomy" id="2077276"/>
    <lineage>
        <taxon>Eukaryota</taxon>
        <taxon>Sar</taxon>
        <taxon>Stramenopiles</taxon>
        <taxon>Oomycota</taxon>
        <taxon>Peronosporomycetes</taxon>
        <taxon>Peronosporales</taxon>
        <taxon>Peronosporaceae</taxon>
        <taxon>Phytophthora</taxon>
    </lineage>
</organism>
<feature type="region of interest" description="Disordered" evidence="10">
    <location>
        <begin position="280"/>
        <end position="307"/>
    </location>
</feature>
<feature type="compositionally biased region" description="Basic and acidic residues" evidence="10">
    <location>
        <begin position="165"/>
        <end position="199"/>
    </location>
</feature>
<dbReference type="Pfam" id="PF01105">
    <property type="entry name" value="EMP24_GP25L"/>
    <property type="match status" value="1"/>
</dbReference>
<dbReference type="AlphaFoldDB" id="A0A9W6TTP8"/>
<evidence type="ECO:0000256" key="1">
    <source>
        <dbReference type="ARBA" id="ARBA00013160"/>
    </source>
</evidence>
<accession>A0A9W6TTP8</accession>
<dbReference type="GO" id="GO:0005739">
    <property type="term" value="C:mitochondrion"/>
    <property type="evidence" value="ECO:0007669"/>
    <property type="project" value="TreeGrafter"/>
</dbReference>
<dbReference type="InterPro" id="IPR002305">
    <property type="entry name" value="aa-tRNA-synth_Ic"/>
</dbReference>
<comment type="caution">
    <text evidence="13">The sequence shown here is derived from an EMBL/GenBank/DDBJ whole genome shotgun (WGS) entry which is preliminary data.</text>
</comment>
<keyword evidence="4 9" id="KW-0067">ATP-binding</keyword>
<keyword evidence="11" id="KW-0732">Signal</keyword>
<sequence length="705" mass="76369">MTRALWVTLALAMPLAAAVQVTVPSGATECFSVEAESFKHGISLNYEVLRGVADELETELTDGKQQVVYAHKGASGRYVGPIGEGGLHSVCFKNERSPVGDVALGFSFHADDPSHEVLSNADATKISECLMLWGLLKLGRFLMEVVSTLSSCDCRASAGAGRPRVRAEREPRHCQGHASVHEDDHEPPQPANHEHAQPDHVVDIRRDAGADGRVDGADFLPAAHARGATHPVVRHADQDSKLWHKQDVGSKRDNNMVDTRVIYSHHEKAVSSLELHHRTIDPHEQGSGSATRARHAGRADAPGGGRVHGQAAAGLACSRRVLRLRPDGGLAAPGEPAAGHRAAPLPARRSPPDSAGATDIWRPPLAVFAAAGSGGDGTDTRVLLLQVGGATGMIGDPSGKSEERVLLSDDTVLHNAQQIAKGLSAVLDFDDPKTGAIICNNAEWHTKMSAVTWMRDIGRVKKRLETDQGISFLEFSYQLFQAYDFLHLYKNYGCVAQIGGSDQWGNIASGIELVPTLALLTTATGEKYGKSAGNAIWLDAEKTYVVRGLDYHFVLNEWLYGFVTNLLYHNALQFDFYQFFLRSDDRDVEKLLKSFTFREVEEIRDIVAEHEMAPEKRIAQKVLAEDITVMMHGKEGLKAALDATELLFGKKTGPLTAEEMLRMAGDAPMTVLSRADVINQSLVDLAVQIGAAKSKGTFSLVSSSF</sequence>
<keyword evidence="3 9" id="KW-0547">Nucleotide-binding</keyword>
<feature type="signal peptide" evidence="11">
    <location>
        <begin position="1"/>
        <end position="18"/>
    </location>
</feature>
<name>A0A9W6TTP8_9STRA</name>
<keyword evidence="6 9" id="KW-0030">Aminoacyl-tRNA synthetase</keyword>
<dbReference type="PRINTS" id="PR01040">
    <property type="entry name" value="TRNASYNTHTYR"/>
</dbReference>
<keyword evidence="14" id="KW-1185">Reference proteome</keyword>
<dbReference type="Pfam" id="PF00579">
    <property type="entry name" value="tRNA-synt_1b"/>
    <property type="match status" value="2"/>
</dbReference>
<dbReference type="PANTHER" id="PTHR11766:SF0">
    <property type="entry name" value="TYROSINE--TRNA LIGASE, MITOCHONDRIAL"/>
    <property type="match status" value="1"/>
</dbReference>
<comment type="catalytic activity">
    <reaction evidence="8 9">
        <text>tRNA(Tyr) + L-tyrosine + ATP = L-tyrosyl-tRNA(Tyr) + AMP + diphosphate + H(+)</text>
        <dbReference type="Rhea" id="RHEA:10220"/>
        <dbReference type="Rhea" id="RHEA-COMP:9706"/>
        <dbReference type="Rhea" id="RHEA-COMP:9707"/>
        <dbReference type="ChEBI" id="CHEBI:15378"/>
        <dbReference type="ChEBI" id="CHEBI:30616"/>
        <dbReference type="ChEBI" id="CHEBI:33019"/>
        <dbReference type="ChEBI" id="CHEBI:58315"/>
        <dbReference type="ChEBI" id="CHEBI:78442"/>
        <dbReference type="ChEBI" id="CHEBI:78536"/>
        <dbReference type="ChEBI" id="CHEBI:456215"/>
        <dbReference type="EC" id="6.1.1.1"/>
    </reaction>
</comment>
<keyword evidence="5 9" id="KW-0648">Protein biosynthesis</keyword>
<evidence type="ECO:0000256" key="11">
    <source>
        <dbReference type="SAM" id="SignalP"/>
    </source>
</evidence>
<dbReference type="OrthoDB" id="337870at2759"/>
<feature type="compositionally biased region" description="Low complexity" evidence="10">
    <location>
        <begin position="327"/>
        <end position="355"/>
    </location>
</feature>
<gene>
    <name evidence="13" type="ORF">Plil01_000761600</name>
</gene>
<dbReference type="Gene3D" id="3.40.50.620">
    <property type="entry name" value="HUPs"/>
    <property type="match status" value="1"/>
</dbReference>
<dbReference type="InterPro" id="IPR002307">
    <property type="entry name" value="Tyr-tRNA-ligase"/>
</dbReference>
<dbReference type="GO" id="GO:0006437">
    <property type="term" value="P:tyrosyl-tRNA aminoacylation"/>
    <property type="evidence" value="ECO:0007669"/>
    <property type="project" value="InterPro"/>
</dbReference>
<dbReference type="GO" id="GO:0004831">
    <property type="term" value="F:tyrosine-tRNA ligase activity"/>
    <property type="evidence" value="ECO:0007669"/>
    <property type="project" value="UniProtKB-EC"/>
</dbReference>
<evidence type="ECO:0000256" key="10">
    <source>
        <dbReference type="SAM" id="MobiDB-lite"/>
    </source>
</evidence>
<protein>
    <recommendedName>
        <fullName evidence="1 9">Tyrosine--tRNA ligase</fullName>
        <ecNumber evidence="1 9">6.1.1.1</ecNumber>
    </recommendedName>
    <alternativeName>
        <fullName evidence="7 9">Tyrosyl-tRNA synthetase</fullName>
    </alternativeName>
</protein>
<reference evidence="13" key="1">
    <citation type="submission" date="2023-04" db="EMBL/GenBank/DDBJ databases">
        <title>Phytophthora lilii NBRC 32176.</title>
        <authorList>
            <person name="Ichikawa N."/>
            <person name="Sato H."/>
            <person name="Tonouchi N."/>
        </authorList>
    </citation>
    <scope>NUCLEOTIDE SEQUENCE</scope>
    <source>
        <strain evidence="13">NBRC 32176</strain>
    </source>
</reference>
<evidence type="ECO:0000256" key="7">
    <source>
        <dbReference type="ARBA" id="ARBA00033323"/>
    </source>
</evidence>
<feature type="region of interest" description="Disordered" evidence="10">
    <location>
        <begin position="154"/>
        <end position="199"/>
    </location>
</feature>
<feature type="chain" id="PRO_5040978299" description="Tyrosine--tRNA ligase" evidence="11">
    <location>
        <begin position="19"/>
        <end position="705"/>
    </location>
</feature>
<keyword evidence="2 9" id="KW-0436">Ligase</keyword>
<evidence type="ECO:0000256" key="3">
    <source>
        <dbReference type="ARBA" id="ARBA00022741"/>
    </source>
</evidence>
<dbReference type="NCBIfam" id="TIGR00234">
    <property type="entry name" value="tyrS"/>
    <property type="match status" value="1"/>
</dbReference>
<dbReference type="Gene3D" id="1.10.240.10">
    <property type="entry name" value="Tyrosyl-Transfer RNA Synthetase"/>
    <property type="match status" value="2"/>
</dbReference>
<dbReference type="InterPro" id="IPR014729">
    <property type="entry name" value="Rossmann-like_a/b/a_fold"/>
</dbReference>
<dbReference type="GO" id="GO:0005524">
    <property type="term" value="F:ATP binding"/>
    <property type="evidence" value="ECO:0007669"/>
    <property type="project" value="UniProtKB-KW"/>
</dbReference>
<dbReference type="Proteomes" id="UP001165083">
    <property type="component" value="Unassembled WGS sequence"/>
</dbReference>
<dbReference type="EMBL" id="BSXW01000356">
    <property type="protein sequence ID" value="GMF19835.1"/>
    <property type="molecule type" value="Genomic_DNA"/>
</dbReference>
<proteinExistence type="inferred from homology"/>
<dbReference type="PANTHER" id="PTHR11766">
    <property type="entry name" value="TYROSYL-TRNA SYNTHETASE"/>
    <property type="match status" value="1"/>
</dbReference>
<evidence type="ECO:0000256" key="9">
    <source>
        <dbReference type="RuleBase" id="RU361234"/>
    </source>
</evidence>
<evidence type="ECO:0000313" key="14">
    <source>
        <dbReference type="Proteomes" id="UP001165083"/>
    </source>
</evidence>
<dbReference type="SUPFAM" id="SSF52374">
    <property type="entry name" value="Nucleotidylyl transferase"/>
    <property type="match status" value="1"/>
</dbReference>
<feature type="domain" description="GOLD" evidence="12">
    <location>
        <begin position="19"/>
        <end position="121"/>
    </location>
</feature>
<dbReference type="GO" id="GO:0005829">
    <property type="term" value="C:cytosol"/>
    <property type="evidence" value="ECO:0007669"/>
    <property type="project" value="TreeGrafter"/>
</dbReference>
<dbReference type="EC" id="6.1.1.1" evidence="1 9"/>
<evidence type="ECO:0000256" key="8">
    <source>
        <dbReference type="ARBA" id="ARBA00048248"/>
    </source>
</evidence>